<keyword evidence="2" id="KW-1185">Reference proteome</keyword>
<evidence type="ECO:0000313" key="1">
    <source>
        <dbReference type="EMBL" id="TSM86014.1"/>
    </source>
</evidence>
<dbReference type="EMBL" id="VCAZ01000050">
    <property type="protein sequence ID" value="TSM86014.1"/>
    <property type="molecule type" value="Genomic_DNA"/>
</dbReference>
<gene>
    <name evidence="1" type="ORF">Baya_8222</name>
</gene>
<reference evidence="1 2" key="1">
    <citation type="journal article" date="2019" name="Genome Biol. Evol.">
        <title>Whole-Genome Sequencing of the Giant Devil Catfish, Bagarius yarrelli.</title>
        <authorList>
            <person name="Jiang W."/>
            <person name="Lv Y."/>
            <person name="Cheng L."/>
            <person name="Yang K."/>
            <person name="Chao B."/>
            <person name="Wang X."/>
            <person name="Li Y."/>
            <person name="Pan X."/>
            <person name="You X."/>
            <person name="Zhang Y."/>
            <person name="Yang J."/>
            <person name="Li J."/>
            <person name="Zhang X."/>
            <person name="Liu S."/>
            <person name="Sun C."/>
            <person name="Yang J."/>
            <person name="Shi Q."/>
        </authorList>
    </citation>
    <scope>NUCLEOTIDE SEQUENCE [LARGE SCALE GENOMIC DNA]</scope>
    <source>
        <strain evidence="1">JWS20170419001</strain>
        <tissue evidence="1">Muscle</tissue>
    </source>
</reference>
<sequence length="257" mass="27594">MEDISSVSSCSGHGPALYAACGSGGPGRAQAWKADKDSRRITSSPSSLFTGCQNAAGAGTEVRRNVCQAHEIPRLAGGMASLEEVVALRWIKGPKNCSPSLPHLPPSPPPLLALPSHSRCFVCHPSRLIPQPEHQAERRVSMEPRLRDRVFRANGFSSVGLSGPAPLNSNQAVQRLTEPKWSLWSPTKTFQSSEQTELEAGDGGEVSEGTEITGLPQEMGQTLTGNVRPALGGQFVAFRKPRFHKAIPIITNRSLLF</sequence>
<name>A0A556U5I2_BAGYA</name>
<proteinExistence type="predicted"/>
<dbReference type="Proteomes" id="UP000319801">
    <property type="component" value="Unassembled WGS sequence"/>
</dbReference>
<accession>A0A556U5I2</accession>
<dbReference type="AlphaFoldDB" id="A0A556U5I2"/>
<protein>
    <submittedName>
        <fullName evidence="1">Uncharacterized protein</fullName>
    </submittedName>
</protein>
<comment type="caution">
    <text evidence="1">The sequence shown here is derived from an EMBL/GenBank/DDBJ whole genome shotgun (WGS) entry which is preliminary data.</text>
</comment>
<evidence type="ECO:0000313" key="2">
    <source>
        <dbReference type="Proteomes" id="UP000319801"/>
    </source>
</evidence>
<organism evidence="1 2">
    <name type="scientific">Bagarius yarrelli</name>
    <name type="common">Goonch</name>
    <name type="synonym">Bagrus yarrelli</name>
    <dbReference type="NCBI Taxonomy" id="175774"/>
    <lineage>
        <taxon>Eukaryota</taxon>
        <taxon>Metazoa</taxon>
        <taxon>Chordata</taxon>
        <taxon>Craniata</taxon>
        <taxon>Vertebrata</taxon>
        <taxon>Euteleostomi</taxon>
        <taxon>Actinopterygii</taxon>
        <taxon>Neopterygii</taxon>
        <taxon>Teleostei</taxon>
        <taxon>Ostariophysi</taxon>
        <taxon>Siluriformes</taxon>
        <taxon>Sisoridae</taxon>
        <taxon>Sisorinae</taxon>
        <taxon>Bagarius</taxon>
    </lineage>
</organism>